<evidence type="ECO:0000259" key="5">
    <source>
        <dbReference type="Pfam" id="PF01568"/>
    </source>
</evidence>
<evidence type="ECO:0000313" key="7">
    <source>
        <dbReference type="Proteomes" id="UP000306007"/>
    </source>
</evidence>
<dbReference type="CDD" id="cd02775">
    <property type="entry name" value="MopB_CT"/>
    <property type="match status" value="1"/>
</dbReference>
<evidence type="ECO:0000313" key="6">
    <source>
        <dbReference type="EMBL" id="QDA31240.1"/>
    </source>
</evidence>
<dbReference type="Pfam" id="PF00384">
    <property type="entry name" value="Molybdopterin"/>
    <property type="match status" value="1"/>
</dbReference>
<dbReference type="KEGG" id="tic:FH039_05990"/>
<dbReference type="AlphaFoldDB" id="A0A4Y5SMN0"/>
<dbReference type="GO" id="GO:0046872">
    <property type="term" value="F:metal ion binding"/>
    <property type="evidence" value="ECO:0007669"/>
    <property type="project" value="UniProtKB-KW"/>
</dbReference>
<evidence type="ECO:0000256" key="2">
    <source>
        <dbReference type="ARBA" id="ARBA00023004"/>
    </source>
</evidence>
<dbReference type="InterPro" id="IPR006656">
    <property type="entry name" value="Mopterin_OxRdtase"/>
</dbReference>
<dbReference type="GO" id="GO:0016491">
    <property type="term" value="F:oxidoreductase activity"/>
    <property type="evidence" value="ECO:0007669"/>
    <property type="project" value="InterPro"/>
</dbReference>
<dbReference type="GO" id="GO:0043546">
    <property type="term" value="F:molybdopterin cofactor binding"/>
    <property type="evidence" value="ECO:0007669"/>
    <property type="project" value="InterPro"/>
</dbReference>
<dbReference type="PANTHER" id="PTHR43105:SF10">
    <property type="entry name" value="NADH-QUINONE OXIDOREDUCTASE SUBUNIT G"/>
    <property type="match status" value="1"/>
</dbReference>
<organism evidence="6 7">
    <name type="scientific">Thermococcus indicus</name>
    <dbReference type="NCBI Taxonomy" id="2586643"/>
    <lineage>
        <taxon>Archaea</taxon>
        <taxon>Methanobacteriati</taxon>
        <taxon>Methanobacteriota</taxon>
        <taxon>Thermococci</taxon>
        <taxon>Thermococcales</taxon>
        <taxon>Thermococcaceae</taxon>
        <taxon>Thermococcus</taxon>
    </lineage>
</organism>
<dbReference type="PANTHER" id="PTHR43105">
    <property type="entry name" value="RESPIRATORY NITRATE REDUCTASE"/>
    <property type="match status" value="1"/>
</dbReference>
<dbReference type="Gene3D" id="3.40.50.740">
    <property type="match status" value="1"/>
</dbReference>
<dbReference type="SUPFAM" id="SSF50692">
    <property type="entry name" value="ADC-like"/>
    <property type="match status" value="1"/>
</dbReference>
<evidence type="ECO:0000256" key="1">
    <source>
        <dbReference type="ARBA" id="ARBA00022723"/>
    </source>
</evidence>
<keyword evidence="1" id="KW-0479">Metal-binding</keyword>
<proteinExistence type="predicted"/>
<dbReference type="EMBL" id="CP040846">
    <property type="protein sequence ID" value="QDA31240.1"/>
    <property type="molecule type" value="Genomic_DNA"/>
</dbReference>
<gene>
    <name evidence="6" type="ORF">FH039_05990</name>
</gene>
<dbReference type="SUPFAM" id="SSF53706">
    <property type="entry name" value="Formate dehydrogenase/DMSO reductase, domains 1-3"/>
    <property type="match status" value="1"/>
</dbReference>
<sequence>MRTIVTCFHCGIGCRMGVKKKHSRPHEINYLRDLDVPNGSGKLCSWGNLMFEPGVGSNRIKRPMRALEEGKFVEIGWTDALREVGFQLSKYARDDPEMLGFIGGEIVSNESAYLFQKLARLLGTNNVDTTASLSHGVSIRAVLEMDAWGHWATFTDIDGADLIIVWGADLAGNYPVLLGRIARARERGARVILVDPVTGRTSKFADFHLRPLPGTDVFLALSIMNHLIKTDERFGAVLPEDVLRLVSRFPPSYGEELTGVQERVIDAVAQEILRSSRGIILWGSGVTMNENGASCVRTLITLTFISGMKFLPISRYGNSQGILDMGLIPDLLPGYIPCGERGDFQKAWLVEGLNPNPGKSLAEMLDGGIDVFYILGADLTRHIPGALDTLRNAEFVILQDSFMTETAKFADIILPSALLYEEGGSTTNFERRVLWCGKAKRPPGEARGAVSILGEIGKAMNLPSFGYTFPEEVLREISLLIPEYPGPRKLVGIPEGVLLERPPGVKRRFASVIPSRPPEGEILLIRGHSGRFMPGLLAGRMGETDTALISPEDASRLGVSSGDKIAIEVGDNKIVVRAKISNRTLKGVVVVHWDLVRAALSLGSLRNFLVSKACPCRIRRDEM</sequence>
<keyword evidence="3" id="KW-0411">Iron-sulfur</keyword>
<evidence type="ECO:0008006" key="8">
    <source>
        <dbReference type="Google" id="ProtNLM"/>
    </source>
</evidence>
<dbReference type="InterPro" id="IPR006657">
    <property type="entry name" value="MoPterin_dinucl-bd_dom"/>
</dbReference>
<dbReference type="Pfam" id="PF01568">
    <property type="entry name" value="Molydop_binding"/>
    <property type="match status" value="1"/>
</dbReference>
<dbReference type="Gene3D" id="3.40.228.10">
    <property type="entry name" value="Dimethylsulfoxide Reductase, domain 2"/>
    <property type="match status" value="1"/>
</dbReference>
<evidence type="ECO:0000256" key="3">
    <source>
        <dbReference type="ARBA" id="ARBA00023014"/>
    </source>
</evidence>
<keyword evidence="2" id="KW-0408">Iron</keyword>
<feature type="domain" description="Molybdopterin dinucleotide-binding" evidence="5">
    <location>
        <begin position="541"/>
        <end position="592"/>
    </location>
</feature>
<dbReference type="GO" id="GO:0016020">
    <property type="term" value="C:membrane"/>
    <property type="evidence" value="ECO:0007669"/>
    <property type="project" value="TreeGrafter"/>
</dbReference>
<protein>
    <recommendedName>
        <fullName evidence="8">4Fe-4S Mo/W bis-MGD-type domain-containing protein</fullName>
    </recommendedName>
</protein>
<accession>A0A4Y5SMN0</accession>
<dbReference type="InterPro" id="IPR009010">
    <property type="entry name" value="Asp_de-COase-like_dom_sf"/>
</dbReference>
<dbReference type="GO" id="GO:0051536">
    <property type="term" value="F:iron-sulfur cluster binding"/>
    <property type="evidence" value="ECO:0007669"/>
    <property type="project" value="UniProtKB-KW"/>
</dbReference>
<keyword evidence="7" id="KW-1185">Reference proteome</keyword>
<dbReference type="Proteomes" id="UP000306007">
    <property type="component" value="Chromosome"/>
</dbReference>
<reference evidence="6 7" key="1">
    <citation type="submission" date="2019-06" db="EMBL/GenBank/DDBJ databases">
        <title>Thermococcus indicus sp. nov., a Fe(III)-reducing hyperthermophilic archaeon isolated from the Onnuri vent field of the Central Indian Ocean ridge.</title>
        <authorList>
            <person name="Lim J.K."/>
            <person name="Kim Y.J."/>
            <person name="Kwon K.K."/>
        </authorList>
    </citation>
    <scope>NUCLEOTIDE SEQUENCE [LARGE SCALE GENOMIC DNA]</scope>
    <source>
        <strain evidence="6 7">IOH1</strain>
    </source>
</reference>
<dbReference type="InterPro" id="IPR050123">
    <property type="entry name" value="Prok_molybdopt-oxidoreductase"/>
</dbReference>
<name>A0A4Y5SMN0_9EURY</name>
<evidence type="ECO:0000259" key="4">
    <source>
        <dbReference type="Pfam" id="PF00384"/>
    </source>
</evidence>
<feature type="domain" description="Molybdopterin oxidoreductase" evidence="4">
    <location>
        <begin position="59"/>
        <end position="458"/>
    </location>
</feature>
<dbReference type="Gene3D" id="2.40.40.20">
    <property type="match status" value="1"/>
</dbReference>